<evidence type="ECO:0000313" key="3">
    <source>
        <dbReference type="EMBL" id="KAJ3835693.1"/>
    </source>
</evidence>
<evidence type="ECO:0000259" key="2">
    <source>
        <dbReference type="Pfam" id="PF10021"/>
    </source>
</evidence>
<feature type="compositionally biased region" description="Basic and acidic residues" evidence="1">
    <location>
        <begin position="263"/>
        <end position="287"/>
    </location>
</feature>
<protein>
    <recommendedName>
        <fullName evidence="2">Microbial-type PARG catalytic domain-containing protein</fullName>
    </recommendedName>
</protein>
<keyword evidence="4" id="KW-1185">Reference proteome</keyword>
<dbReference type="InterPro" id="IPR019261">
    <property type="entry name" value="PARG_cat_microbial"/>
</dbReference>
<comment type="caution">
    <text evidence="3">The sequence shown here is derived from an EMBL/GenBank/DDBJ whole genome shotgun (WGS) entry which is preliminary data.</text>
</comment>
<dbReference type="Proteomes" id="UP001163846">
    <property type="component" value="Unassembled WGS sequence"/>
</dbReference>
<dbReference type="InterPro" id="IPR043472">
    <property type="entry name" value="Macro_dom-like"/>
</dbReference>
<accession>A0AA38P431</accession>
<dbReference type="Gene3D" id="3.40.220.10">
    <property type="entry name" value="Leucine Aminopeptidase, subunit E, domain 1"/>
    <property type="match status" value="1"/>
</dbReference>
<proteinExistence type="predicted"/>
<dbReference type="SUPFAM" id="SSF52949">
    <property type="entry name" value="Macro domain-like"/>
    <property type="match status" value="1"/>
</dbReference>
<evidence type="ECO:0000256" key="1">
    <source>
        <dbReference type="SAM" id="MobiDB-lite"/>
    </source>
</evidence>
<dbReference type="Pfam" id="PF10021">
    <property type="entry name" value="PARG_cat_microb"/>
    <property type="match status" value="1"/>
</dbReference>
<sequence length="430" mass="47488">MSITSYFFPISKGTSKKSTSASGSVSRTNSEGKIKSRPAPYPETSERKPSIKNNPVDASPSTSGSSNALVSSTSNPDTTSFTDGAHPRYANLKLIAKETIDAIETGSFDLNGTRYDLEVAVDEMKKSTEYWSPNAQKLVNRSSMKTVNGRTANPEIIISEISSLEGARLLSAQISSQSSSFSARTTSPYFSAPNATIRTKARIGLLNFASATKPGGGFLNGASAQEESIARSSTLYFSLTTPNGDEFYKLHKRMKHKGKYRRFSKEKGKEQDQEAETDHTENEDNHHLNSGFYTHAMIYSPSVLLFRDDNGSWLEPLPVDVLTSAAVNAGDIRAKYRLKDAEQEVRDALKLRIEEEMKERMARILHLFALKGVRNLVLGSFGTGVFRNNVEVVAGLWKELLIDVDAPFRNSFDRVIFAVLGRATYETFEQ</sequence>
<feature type="compositionally biased region" description="Polar residues" evidence="1">
    <location>
        <begin position="59"/>
        <end position="82"/>
    </location>
</feature>
<feature type="domain" description="Microbial-type PARG catalytic" evidence="2">
    <location>
        <begin position="96"/>
        <end position="308"/>
    </location>
</feature>
<dbReference type="PANTHER" id="PTHR35596">
    <property type="entry name" value="DUF2263 DOMAIN-CONTAINING PROTEIN"/>
    <property type="match status" value="1"/>
</dbReference>
<feature type="region of interest" description="Disordered" evidence="1">
    <location>
        <begin position="1"/>
        <end position="85"/>
    </location>
</feature>
<organism evidence="3 4">
    <name type="scientific">Lentinula raphanica</name>
    <dbReference type="NCBI Taxonomy" id="153919"/>
    <lineage>
        <taxon>Eukaryota</taxon>
        <taxon>Fungi</taxon>
        <taxon>Dikarya</taxon>
        <taxon>Basidiomycota</taxon>
        <taxon>Agaricomycotina</taxon>
        <taxon>Agaricomycetes</taxon>
        <taxon>Agaricomycetidae</taxon>
        <taxon>Agaricales</taxon>
        <taxon>Marasmiineae</taxon>
        <taxon>Omphalotaceae</taxon>
        <taxon>Lentinula</taxon>
    </lineage>
</organism>
<dbReference type="NCBIfam" id="TIGR02452">
    <property type="entry name" value="TIGR02452 family protein"/>
    <property type="match status" value="2"/>
</dbReference>
<dbReference type="PANTHER" id="PTHR35596:SF1">
    <property type="entry name" value="MICROBIAL-TYPE PARG CATALYTIC DOMAIN-CONTAINING PROTEIN"/>
    <property type="match status" value="1"/>
</dbReference>
<name>A0AA38P431_9AGAR</name>
<gene>
    <name evidence="3" type="ORF">F5878DRAFT_711911</name>
</gene>
<feature type="compositionally biased region" description="Low complexity" evidence="1">
    <location>
        <begin position="11"/>
        <end position="29"/>
    </location>
</feature>
<feature type="non-terminal residue" evidence="3">
    <location>
        <position position="430"/>
    </location>
</feature>
<evidence type="ECO:0000313" key="4">
    <source>
        <dbReference type="Proteomes" id="UP001163846"/>
    </source>
</evidence>
<dbReference type="AlphaFoldDB" id="A0AA38P431"/>
<reference evidence="3" key="1">
    <citation type="submission" date="2022-08" db="EMBL/GenBank/DDBJ databases">
        <authorList>
            <consortium name="DOE Joint Genome Institute"/>
            <person name="Min B."/>
            <person name="Riley R."/>
            <person name="Sierra-Patev S."/>
            <person name="Naranjo-Ortiz M."/>
            <person name="Looney B."/>
            <person name="Konkel Z."/>
            <person name="Slot J.C."/>
            <person name="Sakamoto Y."/>
            <person name="Steenwyk J.L."/>
            <person name="Rokas A."/>
            <person name="Carro J."/>
            <person name="Camarero S."/>
            <person name="Ferreira P."/>
            <person name="Molpeceres G."/>
            <person name="Ruiz-Duenas F.J."/>
            <person name="Serrano A."/>
            <person name="Henrissat B."/>
            <person name="Drula E."/>
            <person name="Hughes K.W."/>
            <person name="Mata J.L."/>
            <person name="Ishikawa N.K."/>
            <person name="Vargas-Isla R."/>
            <person name="Ushijima S."/>
            <person name="Smith C.A."/>
            <person name="Ahrendt S."/>
            <person name="Andreopoulos W."/>
            <person name="He G."/>
            <person name="Labutti K."/>
            <person name="Lipzen A."/>
            <person name="Ng V."/>
            <person name="Sandor L."/>
            <person name="Barry K."/>
            <person name="Martinez A.T."/>
            <person name="Xiao Y."/>
            <person name="Gibbons J.G."/>
            <person name="Terashima K."/>
            <person name="Hibbett D.S."/>
            <person name="Grigoriev I.V."/>
        </authorList>
    </citation>
    <scope>NUCLEOTIDE SEQUENCE</scope>
    <source>
        <strain evidence="3">TFB9207</strain>
    </source>
</reference>
<dbReference type="InterPro" id="IPR012664">
    <property type="entry name" value="CHP02452"/>
</dbReference>
<dbReference type="EMBL" id="MU806387">
    <property type="protein sequence ID" value="KAJ3835693.1"/>
    <property type="molecule type" value="Genomic_DNA"/>
</dbReference>
<feature type="region of interest" description="Disordered" evidence="1">
    <location>
        <begin position="258"/>
        <end position="287"/>
    </location>
</feature>